<gene>
    <name evidence="1" type="ORF">DFQ59_11143</name>
</gene>
<dbReference type="Pfam" id="PF06853">
    <property type="entry name" value="DUF1249"/>
    <property type="match status" value="1"/>
</dbReference>
<dbReference type="PANTHER" id="PTHR38774:SF1">
    <property type="entry name" value="CYTOPLASMIC PROTEIN"/>
    <property type="match status" value="1"/>
</dbReference>
<keyword evidence="2" id="KW-1185">Reference proteome</keyword>
<dbReference type="InterPro" id="IPR009659">
    <property type="entry name" value="DUF1249"/>
</dbReference>
<dbReference type="Proteomes" id="UP000252707">
    <property type="component" value="Unassembled WGS sequence"/>
</dbReference>
<evidence type="ECO:0000313" key="2">
    <source>
        <dbReference type="Proteomes" id="UP000252707"/>
    </source>
</evidence>
<dbReference type="OrthoDB" id="9793663at2"/>
<proteinExistence type="predicted"/>
<dbReference type="PANTHER" id="PTHR38774">
    <property type="entry name" value="CYTOPLASMIC PROTEIN-RELATED"/>
    <property type="match status" value="1"/>
</dbReference>
<dbReference type="AlphaFoldDB" id="A0A369BX06"/>
<dbReference type="EMBL" id="QPJY01000011">
    <property type="protein sequence ID" value="RCX26169.1"/>
    <property type="molecule type" value="Genomic_DNA"/>
</dbReference>
<organism evidence="1 2">
    <name type="scientific">Thioalbus denitrificans</name>
    <dbReference type="NCBI Taxonomy" id="547122"/>
    <lineage>
        <taxon>Bacteria</taxon>
        <taxon>Pseudomonadati</taxon>
        <taxon>Pseudomonadota</taxon>
        <taxon>Gammaproteobacteria</taxon>
        <taxon>Chromatiales</taxon>
        <taxon>Ectothiorhodospiraceae</taxon>
        <taxon>Thioalbus</taxon>
    </lineage>
</organism>
<evidence type="ECO:0000313" key="1">
    <source>
        <dbReference type="EMBL" id="RCX26169.1"/>
    </source>
</evidence>
<accession>A0A369BX06</accession>
<name>A0A369BX06_9GAMM</name>
<sequence length="150" mass="17017">MRVTPKADNLEQLLGECERNYQRLAQLAPGLAQVAAPAPARSVRGVAGMVSLRVLERGPYTTLVELSESGPVAWLPGPRMRIRVSHDARVAEVVSYQGETRFGPRYPHPYPNRGMIRRDEKLQLNRLLGEWLRLCLARGYRFQHEELVTD</sequence>
<reference evidence="1 2" key="1">
    <citation type="submission" date="2018-07" db="EMBL/GenBank/DDBJ databases">
        <title>Genomic Encyclopedia of Type Strains, Phase IV (KMG-IV): sequencing the most valuable type-strain genomes for metagenomic binning, comparative biology and taxonomic classification.</title>
        <authorList>
            <person name="Goeker M."/>
        </authorList>
    </citation>
    <scope>NUCLEOTIDE SEQUENCE [LARGE SCALE GENOMIC DNA]</scope>
    <source>
        <strain evidence="1 2">DSM 26407</strain>
    </source>
</reference>
<evidence type="ECO:0008006" key="3">
    <source>
        <dbReference type="Google" id="ProtNLM"/>
    </source>
</evidence>
<comment type="caution">
    <text evidence="1">The sequence shown here is derived from an EMBL/GenBank/DDBJ whole genome shotgun (WGS) entry which is preliminary data.</text>
</comment>
<protein>
    <recommendedName>
        <fullName evidence="3">Dehydrogenase</fullName>
    </recommendedName>
</protein>